<evidence type="ECO:0000313" key="7">
    <source>
        <dbReference type="Proteomes" id="UP000323671"/>
    </source>
</evidence>
<evidence type="ECO:0000256" key="4">
    <source>
        <dbReference type="ARBA" id="ARBA00022490"/>
    </source>
</evidence>
<reference evidence="6 7" key="1">
    <citation type="submission" date="2017-07" db="EMBL/GenBank/DDBJ databases">
        <title>Complete genome sequence of Oryzomicrobium terrae TPP412.</title>
        <authorList>
            <person name="Chiu L.-W."/>
            <person name="Lo K.-J."/>
            <person name="Tsai Y.-M."/>
            <person name="Lin S.-S."/>
            <person name="Kuo C.-H."/>
            <person name="Liu C.-T."/>
        </authorList>
    </citation>
    <scope>NUCLEOTIDE SEQUENCE [LARGE SCALE GENOMIC DNA]</scope>
    <source>
        <strain evidence="6 7">TPP412</strain>
    </source>
</reference>
<sequence>MSLTQEELNRLRWRCVRRGLLEVDITLERFLDEKFSSLNDEQVQVFVELADMDDHELWGLINGTLEPATPQEAEVLAMLRK</sequence>
<name>A0A5C1E8G3_9RHOO</name>
<dbReference type="EMBL" id="CP022579">
    <property type="protein sequence ID" value="QEL64924.1"/>
    <property type="molecule type" value="Genomic_DNA"/>
</dbReference>
<dbReference type="KEGG" id="otr:OTERR_14480"/>
<dbReference type="Pfam" id="PF03937">
    <property type="entry name" value="Sdh5"/>
    <property type="match status" value="1"/>
</dbReference>
<comment type="subcellular location">
    <subcellularLocation>
        <location evidence="1">Cytoplasm</location>
    </subcellularLocation>
</comment>
<dbReference type="InterPro" id="IPR050531">
    <property type="entry name" value="SdhE_FAD_assembly_factor"/>
</dbReference>
<evidence type="ECO:0000256" key="5">
    <source>
        <dbReference type="ARBA" id="ARBA00023186"/>
    </source>
</evidence>
<keyword evidence="5" id="KW-0143">Chaperone</keyword>
<dbReference type="PANTHER" id="PTHR39585:SF1">
    <property type="entry name" value="FAD ASSEMBLY FACTOR SDHE"/>
    <property type="match status" value="1"/>
</dbReference>
<evidence type="ECO:0000256" key="1">
    <source>
        <dbReference type="ARBA" id="ARBA00004496"/>
    </source>
</evidence>
<comment type="similarity">
    <text evidence="2">Belongs to the SdhE FAD assembly factor family.</text>
</comment>
<keyword evidence="7" id="KW-1185">Reference proteome</keyword>
<accession>A0A5C1E8G3</accession>
<dbReference type="Gene3D" id="1.10.150.250">
    <property type="entry name" value="Flavinator of succinate dehydrogenase"/>
    <property type="match status" value="1"/>
</dbReference>
<gene>
    <name evidence="6" type="primary">cptB</name>
    <name evidence="6" type="ORF">OTERR_14480</name>
</gene>
<dbReference type="InterPro" id="IPR005631">
    <property type="entry name" value="SDH"/>
</dbReference>
<dbReference type="AlphaFoldDB" id="A0A5C1E8G3"/>
<protein>
    <recommendedName>
        <fullName evidence="3">FAD assembly factor SdhE</fullName>
    </recommendedName>
</protein>
<dbReference type="GO" id="GO:0005737">
    <property type="term" value="C:cytoplasm"/>
    <property type="evidence" value="ECO:0007669"/>
    <property type="project" value="UniProtKB-SubCell"/>
</dbReference>
<dbReference type="SUPFAM" id="SSF109910">
    <property type="entry name" value="YgfY-like"/>
    <property type="match status" value="1"/>
</dbReference>
<dbReference type="Proteomes" id="UP000323671">
    <property type="component" value="Chromosome"/>
</dbReference>
<dbReference type="GO" id="GO:0006105">
    <property type="term" value="P:succinate metabolic process"/>
    <property type="evidence" value="ECO:0007669"/>
    <property type="project" value="TreeGrafter"/>
</dbReference>
<evidence type="ECO:0000313" key="6">
    <source>
        <dbReference type="EMBL" id="QEL64924.1"/>
    </source>
</evidence>
<dbReference type="InterPro" id="IPR036714">
    <property type="entry name" value="SDH_sf"/>
</dbReference>
<organism evidence="6 7">
    <name type="scientific">Oryzomicrobium terrae</name>
    <dbReference type="NCBI Taxonomy" id="1735038"/>
    <lineage>
        <taxon>Bacteria</taxon>
        <taxon>Pseudomonadati</taxon>
        <taxon>Pseudomonadota</taxon>
        <taxon>Betaproteobacteria</taxon>
        <taxon>Rhodocyclales</taxon>
        <taxon>Rhodocyclaceae</taxon>
        <taxon>Oryzomicrobium</taxon>
    </lineage>
</organism>
<evidence type="ECO:0000256" key="2">
    <source>
        <dbReference type="ARBA" id="ARBA00008571"/>
    </source>
</evidence>
<dbReference type="RefSeq" id="WP_054620675.1">
    <property type="nucleotide sequence ID" value="NZ_CP022579.1"/>
</dbReference>
<dbReference type="PANTHER" id="PTHR39585">
    <property type="entry name" value="FAD ASSEMBLY FACTOR SDHE"/>
    <property type="match status" value="1"/>
</dbReference>
<proteinExistence type="inferred from homology"/>
<keyword evidence="4" id="KW-0963">Cytoplasm</keyword>
<evidence type="ECO:0000256" key="3">
    <source>
        <dbReference type="ARBA" id="ARBA00019418"/>
    </source>
</evidence>